<protein>
    <submittedName>
        <fullName evidence="2">Peptidoglycan/xylan/chitin deacetylase (PgdA/CDA1 family)</fullName>
    </submittedName>
</protein>
<organism evidence="2 3">
    <name type="scientific">Glaciibacter psychrotolerans</name>
    <dbReference type="NCBI Taxonomy" id="670054"/>
    <lineage>
        <taxon>Bacteria</taxon>
        <taxon>Bacillati</taxon>
        <taxon>Actinomycetota</taxon>
        <taxon>Actinomycetes</taxon>
        <taxon>Micrococcales</taxon>
        <taxon>Microbacteriaceae</taxon>
        <taxon>Glaciibacter</taxon>
    </lineage>
</organism>
<feature type="domain" description="NodB homology" evidence="1">
    <location>
        <begin position="35"/>
        <end position="251"/>
    </location>
</feature>
<evidence type="ECO:0000313" key="2">
    <source>
        <dbReference type="EMBL" id="NYJ20527.1"/>
    </source>
</evidence>
<evidence type="ECO:0000313" key="3">
    <source>
        <dbReference type="Proteomes" id="UP000537260"/>
    </source>
</evidence>
<dbReference type="EMBL" id="JACCFM010000001">
    <property type="protein sequence ID" value="NYJ20527.1"/>
    <property type="molecule type" value="Genomic_DNA"/>
</dbReference>
<dbReference type="InterPro" id="IPR011330">
    <property type="entry name" value="Glyco_hydro/deAcase_b/a-brl"/>
</dbReference>
<dbReference type="SUPFAM" id="SSF88713">
    <property type="entry name" value="Glycoside hydrolase/deacetylase"/>
    <property type="match status" value="1"/>
</dbReference>
<evidence type="ECO:0000259" key="1">
    <source>
        <dbReference type="PROSITE" id="PS51677"/>
    </source>
</evidence>
<dbReference type="Proteomes" id="UP000537260">
    <property type="component" value="Unassembled WGS sequence"/>
</dbReference>
<name>A0A7Z0J6H7_9MICO</name>
<dbReference type="InterPro" id="IPR002509">
    <property type="entry name" value="NODB_dom"/>
</dbReference>
<dbReference type="GO" id="GO:0005975">
    <property type="term" value="P:carbohydrate metabolic process"/>
    <property type="evidence" value="ECO:0007669"/>
    <property type="project" value="InterPro"/>
</dbReference>
<dbReference type="CDD" id="cd10938">
    <property type="entry name" value="CE4_HpPgdA_like"/>
    <property type="match status" value="1"/>
</dbReference>
<comment type="caution">
    <text evidence="2">The sequence shown here is derived from an EMBL/GenBank/DDBJ whole genome shotgun (WGS) entry which is preliminary data.</text>
</comment>
<dbReference type="Pfam" id="PF01522">
    <property type="entry name" value="Polysacc_deac_1"/>
    <property type="match status" value="1"/>
</dbReference>
<dbReference type="Gene3D" id="3.20.20.370">
    <property type="entry name" value="Glycoside hydrolase/deacetylase"/>
    <property type="match status" value="1"/>
</dbReference>
<sequence>MVTWPEGRSFGATISFDFDAEEVWIGEDPENEHRPGVLSQGAYGPKVAIPLLLALLERHQITATFYVPGKDAERHPDSVRAIIAAGHEIGHHGYTHRSPSALTPAEEEAELVRGLSVLRALGADVVGYRSPSWDFSRTTLDLLIKYGFEYSSNLMDDLKPYRHQNHDLVEVPVSWLLDDAPHFWFAGDTWTKTIRSPEEVYQIWLAELEGIALLGGHFMLTMHPQIIGRPSRLAMLDRLLGDIEARGAWIAPARQIASLV</sequence>
<dbReference type="GO" id="GO:0016810">
    <property type="term" value="F:hydrolase activity, acting on carbon-nitrogen (but not peptide) bonds"/>
    <property type="evidence" value="ECO:0007669"/>
    <property type="project" value="InterPro"/>
</dbReference>
<gene>
    <name evidence="2" type="ORF">HNR05_002318</name>
</gene>
<keyword evidence="3" id="KW-1185">Reference proteome</keyword>
<reference evidence="2 3" key="1">
    <citation type="submission" date="2020-07" db="EMBL/GenBank/DDBJ databases">
        <title>Sequencing the genomes of 1000 actinobacteria strains.</title>
        <authorList>
            <person name="Klenk H.-P."/>
        </authorList>
    </citation>
    <scope>NUCLEOTIDE SEQUENCE [LARGE SCALE GENOMIC DNA]</scope>
    <source>
        <strain evidence="2 3">LI1</strain>
    </source>
</reference>
<dbReference type="InterPro" id="IPR037950">
    <property type="entry name" value="PgdA-like"/>
</dbReference>
<dbReference type="RefSeq" id="WP_179579130.1">
    <property type="nucleotide sequence ID" value="NZ_JACCFM010000001.1"/>
</dbReference>
<accession>A0A7Z0J6H7</accession>
<proteinExistence type="predicted"/>
<dbReference type="PROSITE" id="PS51677">
    <property type="entry name" value="NODB"/>
    <property type="match status" value="1"/>
</dbReference>
<dbReference type="AlphaFoldDB" id="A0A7Z0J6H7"/>
<dbReference type="PANTHER" id="PTHR47561:SF1">
    <property type="entry name" value="POLYSACCHARIDE DEACETYLASE FAMILY PROTEIN (AFU_ORTHOLOGUE AFUA_6G05030)"/>
    <property type="match status" value="1"/>
</dbReference>
<dbReference type="PANTHER" id="PTHR47561">
    <property type="entry name" value="POLYSACCHARIDE DEACETYLASE FAMILY PROTEIN (AFU_ORTHOLOGUE AFUA_6G05030)"/>
    <property type="match status" value="1"/>
</dbReference>